<evidence type="ECO:0000256" key="1">
    <source>
        <dbReference type="SAM" id="MobiDB-lite"/>
    </source>
</evidence>
<dbReference type="VEuPathDB" id="FungiDB:ASPVEDRAFT_26757"/>
<sequence>MNTIISAGGETERTETERFQDSFNFEARIKTPQSQSQSPHLQRKRSEHGLADEHEHQQPDDPEELSSLRGEYQTWEEYNDVVGNKRRPPLNRKECDASPRFTPSKS</sequence>
<evidence type="ECO:0000313" key="3">
    <source>
        <dbReference type="Proteomes" id="UP000184073"/>
    </source>
</evidence>
<gene>
    <name evidence="2" type="ORF">ASPVEDRAFT_26757</name>
</gene>
<dbReference type="AlphaFoldDB" id="A0A1L9PEM2"/>
<feature type="region of interest" description="Disordered" evidence="1">
    <location>
        <begin position="29"/>
        <end position="106"/>
    </location>
</feature>
<protein>
    <submittedName>
        <fullName evidence="2">Uncharacterized protein</fullName>
    </submittedName>
</protein>
<reference evidence="3" key="1">
    <citation type="journal article" date="2017" name="Genome Biol.">
        <title>Comparative genomics reveals high biological diversity and specific adaptations in the industrially and medically important fungal genus Aspergillus.</title>
        <authorList>
            <person name="de Vries R.P."/>
            <person name="Riley R."/>
            <person name="Wiebenga A."/>
            <person name="Aguilar-Osorio G."/>
            <person name="Amillis S."/>
            <person name="Uchima C.A."/>
            <person name="Anderluh G."/>
            <person name="Asadollahi M."/>
            <person name="Askin M."/>
            <person name="Barry K."/>
            <person name="Battaglia E."/>
            <person name="Bayram O."/>
            <person name="Benocci T."/>
            <person name="Braus-Stromeyer S.A."/>
            <person name="Caldana C."/>
            <person name="Canovas D."/>
            <person name="Cerqueira G.C."/>
            <person name="Chen F."/>
            <person name="Chen W."/>
            <person name="Choi C."/>
            <person name="Clum A."/>
            <person name="Dos Santos R.A."/>
            <person name="Damasio A.R."/>
            <person name="Diallinas G."/>
            <person name="Emri T."/>
            <person name="Fekete E."/>
            <person name="Flipphi M."/>
            <person name="Freyberg S."/>
            <person name="Gallo A."/>
            <person name="Gournas C."/>
            <person name="Habgood R."/>
            <person name="Hainaut M."/>
            <person name="Harispe M.L."/>
            <person name="Henrissat B."/>
            <person name="Hilden K.S."/>
            <person name="Hope R."/>
            <person name="Hossain A."/>
            <person name="Karabika E."/>
            <person name="Karaffa L."/>
            <person name="Karanyi Z."/>
            <person name="Krasevec N."/>
            <person name="Kuo A."/>
            <person name="Kusch H."/>
            <person name="LaButti K."/>
            <person name="Lagendijk E.L."/>
            <person name="Lapidus A."/>
            <person name="Levasseur A."/>
            <person name="Lindquist E."/>
            <person name="Lipzen A."/>
            <person name="Logrieco A.F."/>
            <person name="MacCabe A."/>
            <person name="Maekelae M.R."/>
            <person name="Malavazi I."/>
            <person name="Melin P."/>
            <person name="Meyer V."/>
            <person name="Mielnichuk N."/>
            <person name="Miskei M."/>
            <person name="Molnar A.P."/>
            <person name="Mule G."/>
            <person name="Ngan C.Y."/>
            <person name="Orejas M."/>
            <person name="Orosz E."/>
            <person name="Ouedraogo J.P."/>
            <person name="Overkamp K.M."/>
            <person name="Park H.-S."/>
            <person name="Perrone G."/>
            <person name="Piumi F."/>
            <person name="Punt P.J."/>
            <person name="Ram A.F."/>
            <person name="Ramon A."/>
            <person name="Rauscher S."/>
            <person name="Record E."/>
            <person name="Riano-Pachon D.M."/>
            <person name="Robert V."/>
            <person name="Roehrig J."/>
            <person name="Ruller R."/>
            <person name="Salamov A."/>
            <person name="Salih N.S."/>
            <person name="Samson R.A."/>
            <person name="Sandor E."/>
            <person name="Sanguinetti M."/>
            <person name="Schuetze T."/>
            <person name="Sepcic K."/>
            <person name="Shelest E."/>
            <person name="Sherlock G."/>
            <person name="Sophianopoulou V."/>
            <person name="Squina F.M."/>
            <person name="Sun H."/>
            <person name="Susca A."/>
            <person name="Todd R.B."/>
            <person name="Tsang A."/>
            <person name="Unkles S.E."/>
            <person name="van de Wiele N."/>
            <person name="van Rossen-Uffink D."/>
            <person name="Oliveira J.V."/>
            <person name="Vesth T.C."/>
            <person name="Visser J."/>
            <person name="Yu J.-H."/>
            <person name="Zhou M."/>
            <person name="Andersen M.R."/>
            <person name="Archer D.B."/>
            <person name="Baker S.E."/>
            <person name="Benoit I."/>
            <person name="Brakhage A.A."/>
            <person name="Braus G.H."/>
            <person name="Fischer R."/>
            <person name="Frisvad J.C."/>
            <person name="Goldman G.H."/>
            <person name="Houbraken J."/>
            <person name="Oakley B."/>
            <person name="Pocsi I."/>
            <person name="Scazzocchio C."/>
            <person name="Seiboth B."/>
            <person name="vanKuyk P.A."/>
            <person name="Wortman J."/>
            <person name="Dyer P.S."/>
            <person name="Grigoriev I.V."/>
        </authorList>
    </citation>
    <scope>NUCLEOTIDE SEQUENCE [LARGE SCALE GENOMIC DNA]</scope>
    <source>
        <strain evidence="3">CBS 583.65</strain>
    </source>
</reference>
<name>A0A1L9PEM2_ASPVE</name>
<keyword evidence="3" id="KW-1185">Reference proteome</keyword>
<accession>A0A1L9PEM2</accession>
<dbReference type="RefSeq" id="XP_040665759.1">
    <property type="nucleotide sequence ID" value="XM_040809943.1"/>
</dbReference>
<dbReference type="GeneID" id="63725454"/>
<organism evidence="2 3">
    <name type="scientific">Aspergillus versicolor CBS 583.65</name>
    <dbReference type="NCBI Taxonomy" id="1036611"/>
    <lineage>
        <taxon>Eukaryota</taxon>
        <taxon>Fungi</taxon>
        <taxon>Dikarya</taxon>
        <taxon>Ascomycota</taxon>
        <taxon>Pezizomycotina</taxon>
        <taxon>Eurotiomycetes</taxon>
        <taxon>Eurotiomycetidae</taxon>
        <taxon>Eurotiales</taxon>
        <taxon>Aspergillaceae</taxon>
        <taxon>Aspergillus</taxon>
        <taxon>Aspergillus subgen. Nidulantes</taxon>
    </lineage>
</organism>
<dbReference type="EMBL" id="KV878127">
    <property type="protein sequence ID" value="OJI99996.1"/>
    <property type="molecule type" value="Genomic_DNA"/>
</dbReference>
<proteinExistence type="predicted"/>
<evidence type="ECO:0000313" key="2">
    <source>
        <dbReference type="EMBL" id="OJI99996.1"/>
    </source>
</evidence>
<feature type="compositionally biased region" description="Basic and acidic residues" evidence="1">
    <location>
        <begin position="47"/>
        <end position="59"/>
    </location>
</feature>
<feature type="compositionally biased region" description="Polar residues" evidence="1">
    <location>
        <begin position="31"/>
        <end position="40"/>
    </location>
</feature>
<dbReference type="Proteomes" id="UP000184073">
    <property type="component" value="Unassembled WGS sequence"/>
</dbReference>